<dbReference type="SMART" id="SM00421">
    <property type="entry name" value="HTH_LUXR"/>
    <property type="match status" value="1"/>
</dbReference>
<evidence type="ECO:0000256" key="3">
    <source>
        <dbReference type="ARBA" id="ARBA00023163"/>
    </source>
</evidence>
<dbReference type="AlphaFoldDB" id="A0A7I7TBN4"/>
<dbReference type="InterPro" id="IPR036388">
    <property type="entry name" value="WH-like_DNA-bd_sf"/>
</dbReference>
<feature type="domain" description="HTH luxR-type" evidence="4">
    <location>
        <begin position="308"/>
        <end position="373"/>
    </location>
</feature>
<dbReference type="KEGG" id="mhev:MHEL_40080"/>
<evidence type="ECO:0000259" key="4">
    <source>
        <dbReference type="PROSITE" id="PS50043"/>
    </source>
</evidence>
<evidence type="ECO:0000313" key="6">
    <source>
        <dbReference type="Proteomes" id="UP000467148"/>
    </source>
</evidence>
<keyword evidence="6" id="KW-1185">Reference proteome</keyword>
<keyword evidence="2" id="KW-0238">DNA-binding</keyword>
<dbReference type="InterPro" id="IPR003018">
    <property type="entry name" value="GAF"/>
</dbReference>
<dbReference type="InterPro" id="IPR029016">
    <property type="entry name" value="GAF-like_dom_sf"/>
</dbReference>
<dbReference type="SUPFAM" id="SSF55781">
    <property type="entry name" value="GAF domain-like"/>
    <property type="match status" value="1"/>
</dbReference>
<gene>
    <name evidence="5" type="ORF">MHEL_40080</name>
</gene>
<dbReference type="PANTHER" id="PTHR44688">
    <property type="entry name" value="DNA-BINDING TRANSCRIPTIONAL ACTIVATOR DEVR_DOSR"/>
    <property type="match status" value="1"/>
</dbReference>
<organism evidence="5 6">
    <name type="scientific">Mycolicibacterium helvum</name>
    <dbReference type="NCBI Taxonomy" id="1534349"/>
    <lineage>
        <taxon>Bacteria</taxon>
        <taxon>Bacillati</taxon>
        <taxon>Actinomycetota</taxon>
        <taxon>Actinomycetes</taxon>
        <taxon>Mycobacteriales</taxon>
        <taxon>Mycobacteriaceae</taxon>
        <taxon>Mycolicibacterium</taxon>
    </lineage>
</organism>
<dbReference type="GO" id="GO:0003677">
    <property type="term" value="F:DNA binding"/>
    <property type="evidence" value="ECO:0007669"/>
    <property type="project" value="UniProtKB-KW"/>
</dbReference>
<dbReference type="CDD" id="cd06170">
    <property type="entry name" value="LuxR_C_like"/>
    <property type="match status" value="1"/>
</dbReference>
<dbReference type="Proteomes" id="UP000467148">
    <property type="component" value="Chromosome"/>
</dbReference>
<dbReference type="InterPro" id="IPR016032">
    <property type="entry name" value="Sig_transdc_resp-reg_C-effctor"/>
</dbReference>
<sequence length="375" mass="40441">MDHTAAGFSAAAQTADEERLRTVLAGLRAIADVDDPHWIPRPADARAVLDGAWSVLADLLDERPHAGAVLSLLRRLTVADEALARATAAPRQLGEALGRLESAPSKVADLVRLAPQLTRYLGFDRAILSRIVDGLWISQAVYIADDPRWADEINQVGQSSPQPLTPGLHETEIARRREAMIVTDVQTDERVHRPIADASRSQSYVAAPIVSGNRVVGLLHADCYLQGRQTGQTDCESLAAYAKGLQVALSRAHLAEGLQAVSAVLRSTANDSQDRVEAVGEFSLDEPATDVVEGPGIALATRVTRRALRSVRDVLTAREVQILELMAEGRSNAAIAAQLVISEGTVKQHVKHILRKLRAVNRVEAVSMLYQSDGA</sequence>
<evidence type="ECO:0000313" key="5">
    <source>
        <dbReference type="EMBL" id="BBY65765.1"/>
    </source>
</evidence>
<dbReference type="SUPFAM" id="SSF46894">
    <property type="entry name" value="C-terminal effector domain of the bipartite response regulators"/>
    <property type="match status" value="1"/>
</dbReference>
<dbReference type="PANTHER" id="PTHR44688:SF16">
    <property type="entry name" value="DNA-BINDING TRANSCRIPTIONAL ACTIVATOR DEVR_DOSR"/>
    <property type="match status" value="1"/>
</dbReference>
<keyword evidence="1" id="KW-0805">Transcription regulation</keyword>
<dbReference type="SMART" id="SM00065">
    <property type="entry name" value="GAF"/>
    <property type="match status" value="1"/>
</dbReference>
<keyword evidence="3" id="KW-0804">Transcription</keyword>
<dbReference type="Pfam" id="PF00196">
    <property type="entry name" value="GerE"/>
    <property type="match status" value="1"/>
</dbReference>
<proteinExistence type="predicted"/>
<dbReference type="PROSITE" id="PS50043">
    <property type="entry name" value="HTH_LUXR_2"/>
    <property type="match status" value="1"/>
</dbReference>
<dbReference type="InterPro" id="IPR000792">
    <property type="entry name" value="Tscrpt_reg_LuxR_C"/>
</dbReference>
<dbReference type="PRINTS" id="PR00038">
    <property type="entry name" value="HTHLUXR"/>
</dbReference>
<dbReference type="Gene3D" id="1.10.10.10">
    <property type="entry name" value="Winged helix-like DNA-binding domain superfamily/Winged helix DNA-binding domain"/>
    <property type="match status" value="1"/>
</dbReference>
<dbReference type="EMBL" id="AP022596">
    <property type="protein sequence ID" value="BBY65765.1"/>
    <property type="molecule type" value="Genomic_DNA"/>
</dbReference>
<reference evidence="5 6" key="1">
    <citation type="journal article" date="2019" name="Emerg. Microbes Infect.">
        <title>Comprehensive subspecies identification of 175 nontuberculous mycobacteria species based on 7547 genomic profiles.</title>
        <authorList>
            <person name="Matsumoto Y."/>
            <person name="Kinjo T."/>
            <person name="Motooka D."/>
            <person name="Nabeya D."/>
            <person name="Jung N."/>
            <person name="Uechi K."/>
            <person name="Horii T."/>
            <person name="Iida T."/>
            <person name="Fujita J."/>
            <person name="Nakamura S."/>
        </authorList>
    </citation>
    <scope>NUCLEOTIDE SEQUENCE [LARGE SCALE GENOMIC DNA]</scope>
    <source>
        <strain evidence="5 6">JCM 30396</strain>
    </source>
</reference>
<dbReference type="Pfam" id="PF01590">
    <property type="entry name" value="GAF"/>
    <property type="match status" value="1"/>
</dbReference>
<evidence type="ECO:0000256" key="1">
    <source>
        <dbReference type="ARBA" id="ARBA00023015"/>
    </source>
</evidence>
<dbReference type="GO" id="GO:0006355">
    <property type="term" value="P:regulation of DNA-templated transcription"/>
    <property type="evidence" value="ECO:0007669"/>
    <property type="project" value="InterPro"/>
</dbReference>
<evidence type="ECO:0000256" key="2">
    <source>
        <dbReference type="ARBA" id="ARBA00023125"/>
    </source>
</evidence>
<dbReference type="Gene3D" id="3.30.450.40">
    <property type="match status" value="1"/>
</dbReference>
<name>A0A7I7TBN4_9MYCO</name>
<dbReference type="RefSeq" id="WP_163749797.1">
    <property type="nucleotide sequence ID" value="NZ_AP022596.1"/>
</dbReference>
<dbReference type="PROSITE" id="PS00622">
    <property type="entry name" value="HTH_LUXR_1"/>
    <property type="match status" value="1"/>
</dbReference>
<accession>A0A7I7TBN4</accession>
<protein>
    <recommendedName>
        <fullName evidence="4">HTH luxR-type domain-containing protein</fullName>
    </recommendedName>
</protein>